<dbReference type="PANTHER" id="PTHR24421:SF61">
    <property type="entry name" value="OXYGEN SENSOR HISTIDINE KINASE NREB"/>
    <property type="match status" value="1"/>
</dbReference>
<dbReference type="Proteomes" id="UP001378956">
    <property type="component" value="Unassembled WGS sequence"/>
</dbReference>
<keyword evidence="7" id="KW-1185">Reference proteome</keyword>
<dbReference type="InterPro" id="IPR011110">
    <property type="entry name" value="Reg_prop"/>
</dbReference>
<dbReference type="InterPro" id="IPR003594">
    <property type="entry name" value="HATPase_dom"/>
</dbReference>
<dbReference type="InterPro" id="IPR011712">
    <property type="entry name" value="Sig_transdc_His_kin_sub3_dim/P"/>
</dbReference>
<accession>A0ABU8NTZ0</accession>
<dbReference type="EMBL" id="JBBEUB010000008">
    <property type="protein sequence ID" value="MEJ2904937.1"/>
    <property type="molecule type" value="Genomic_DNA"/>
</dbReference>
<dbReference type="CDD" id="cd16917">
    <property type="entry name" value="HATPase_UhpB-NarQ-NarX-like"/>
    <property type="match status" value="1"/>
</dbReference>
<dbReference type="PANTHER" id="PTHR24421">
    <property type="entry name" value="NITRATE/NITRITE SENSOR PROTEIN NARX-RELATED"/>
    <property type="match status" value="1"/>
</dbReference>
<dbReference type="InterPro" id="IPR005467">
    <property type="entry name" value="His_kinase_dom"/>
</dbReference>
<dbReference type="InterPro" id="IPR013783">
    <property type="entry name" value="Ig-like_fold"/>
</dbReference>
<evidence type="ECO:0000259" key="5">
    <source>
        <dbReference type="PROSITE" id="PS50109"/>
    </source>
</evidence>
<dbReference type="SUPFAM" id="SSF55874">
    <property type="entry name" value="ATPase domain of HSP90 chaperone/DNA topoisomerase II/histidine kinase"/>
    <property type="match status" value="1"/>
</dbReference>
<dbReference type="InterPro" id="IPR036890">
    <property type="entry name" value="HATPase_C_sf"/>
</dbReference>
<dbReference type="Pfam" id="PF02518">
    <property type="entry name" value="HATPase_c"/>
    <property type="match status" value="1"/>
</dbReference>
<dbReference type="InterPro" id="IPR011123">
    <property type="entry name" value="Y_Y_Y"/>
</dbReference>
<dbReference type="SUPFAM" id="SSF50998">
    <property type="entry name" value="Quinoprotein alcohol dehydrogenase-like"/>
    <property type="match status" value="1"/>
</dbReference>
<evidence type="ECO:0000256" key="1">
    <source>
        <dbReference type="ARBA" id="ARBA00022679"/>
    </source>
</evidence>
<evidence type="ECO:0000313" key="6">
    <source>
        <dbReference type="EMBL" id="MEJ2904937.1"/>
    </source>
</evidence>
<evidence type="ECO:0000256" key="4">
    <source>
        <dbReference type="SAM" id="Phobius"/>
    </source>
</evidence>
<keyword evidence="3" id="KW-0902">Two-component regulatory system</keyword>
<keyword evidence="1" id="KW-0808">Transferase</keyword>
<dbReference type="Gene3D" id="3.30.565.10">
    <property type="entry name" value="Histidine kinase-like ATPase, C-terminal domain"/>
    <property type="match status" value="1"/>
</dbReference>
<dbReference type="Gene3D" id="1.20.5.1930">
    <property type="match status" value="1"/>
</dbReference>
<feature type="domain" description="Histidine kinase" evidence="5">
    <location>
        <begin position="813"/>
        <end position="1002"/>
    </location>
</feature>
<dbReference type="InterPro" id="IPR050482">
    <property type="entry name" value="Sensor_HK_TwoCompSys"/>
</dbReference>
<keyword evidence="4" id="KW-0472">Membrane</keyword>
<proteinExistence type="predicted"/>
<dbReference type="Pfam" id="PF07730">
    <property type="entry name" value="HisKA_3"/>
    <property type="match status" value="1"/>
</dbReference>
<gene>
    <name evidence="6" type="ORF">WAE58_21000</name>
</gene>
<dbReference type="PROSITE" id="PS50109">
    <property type="entry name" value="HIS_KIN"/>
    <property type="match status" value="1"/>
</dbReference>
<evidence type="ECO:0000256" key="3">
    <source>
        <dbReference type="ARBA" id="ARBA00023012"/>
    </source>
</evidence>
<dbReference type="InterPro" id="IPR011047">
    <property type="entry name" value="Quinoprotein_ADH-like_sf"/>
</dbReference>
<name>A0ABU8NTZ0_9SPHI</name>
<dbReference type="RefSeq" id="WP_288882597.1">
    <property type="nucleotide sequence ID" value="NZ_JBBEUB010000008.1"/>
</dbReference>
<sequence length="1002" mass="112472">MLLVSTSQSKALEISFNRISNGLSTNFVNCVSQSADGFIWVGTQNGLQRYDGYRFRRISTRSGKGIPSLPVDQIFPADDSAVLIVRMGHRIGLLDTRTFIFSESAINSTVSELEENNVKLFKDGKDTYLIIFGKEILTYNRRKNCFEKNVNILNYPDGWKPTGIQRDKSGKIWVSGYAGIGYFDPLKKVFYTPNNNPTKMSTLSALKSVKDVTHFMIDSHDRFFINTWPLDKPYTILLFDPGTPLSGLRKISTMPNPKSNYNELSGFSEQNGLIWGFGIDTFNLFEEKTKSFEIFFNPDNLDYGIKVNNITQIFRDRDKNLWVATDNGLYTMSIIGDHIRNAVTTADFGTAPLSDITALSDGRLILSSWGSKISVYRYDSSLHLALEKSLINAIYKNTPKGDNFFSFVWAVEQEISTGKLYLACQAGRLIEFDFKKNASVFLTPSAFKGQTIRTLANDNYGKMWFGTHGGLLIRRNESDFTLVANLKSSITRILSRSLGSIWVATAGNGIFELDVISGKVRSHLISKKDGSGLTTNRVSDIAFLGDSTLAIACSSGLDFFNLATHKIKQFNTQNGLPQGVVTSLVPDGNGHLWMATIGGICRYNSTTGEFQIFDKKAGFLNTSNMENLMNQGLKLPDGKIAFSGESSFVIFDPVKLNITPPVRKVTITDFKLFDHYLSMDSIGKQGRIKLKHDENFINISFAPLTYGGGNELKYFYKLEGASEKWIRSETGLSATFASLQPGEYNFMVRSQNTEGKFSDITSLGISISPAFYQSWWFVVILILIALFSIYTLYQARLKRLLEVHRLREKVARDLHDDVGSTLTSINILSEVARQGLEEDSMAKQYLQRIGKNSTQMMESMDDIVWSIKPDNDQLHKITARMREYTASILEPQNIRYSFEANDNIKHIKLGMESRRNLFLIFKEALNNISKYSEATLVGISIRYEGVQITLSIFDNGKGFDLKSHSRGNGLMNMRKRSDMLKGSIDIQSAPGEGTRIVLKVSV</sequence>
<organism evidence="6 7">
    <name type="scientific">Pedobacter panaciterrae</name>
    <dbReference type="NCBI Taxonomy" id="363849"/>
    <lineage>
        <taxon>Bacteria</taxon>
        <taxon>Pseudomonadati</taxon>
        <taxon>Bacteroidota</taxon>
        <taxon>Sphingobacteriia</taxon>
        <taxon>Sphingobacteriales</taxon>
        <taxon>Sphingobacteriaceae</taxon>
        <taxon>Pedobacter</taxon>
    </lineage>
</organism>
<dbReference type="Pfam" id="PF07495">
    <property type="entry name" value="Y_Y_Y"/>
    <property type="match status" value="1"/>
</dbReference>
<dbReference type="InterPro" id="IPR015943">
    <property type="entry name" value="WD40/YVTN_repeat-like_dom_sf"/>
</dbReference>
<keyword evidence="4" id="KW-0812">Transmembrane</keyword>
<comment type="caution">
    <text evidence="6">The sequence shown here is derived from an EMBL/GenBank/DDBJ whole genome shotgun (WGS) entry which is preliminary data.</text>
</comment>
<feature type="transmembrane region" description="Helical" evidence="4">
    <location>
        <begin position="775"/>
        <end position="793"/>
    </location>
</feature>
<keyword evidence="2" id="KW-0418">Kinase</keyword>
<keyword evidence="4" id="KW-1133">Transmembrane helix</keyword>
<reference evidence="6 7" key="1">
    <citation type="submission" date="2024-03" db="EMBL/GenBank/DDBJ databases">
        <title>Sequence of Lycoming College Course Isolates.</title>
        <authorList>
            <person name="Plotts O."/>
            <person name="Newman J."/>
        </authorList>
    </citation>
    <scope>NUCLEOTIDE SEQUENCE [LARGE SCALE GENOMIC DNA]</scope>
    <source>
        <strain evidence="6 7">CJB-3</strain>
    </source>
</reference>
<protein>
    <submittedName>
        <fullName evidence="6">Two-component regulator propeller domain-containing protein</fullName>
    </submittedName>
</protein>
<evidence type="ECO:0000313" key="7">
    <source>
        <dbReference type="Proteomes" id="UP001378956"/>
    </source>
</evidence>
<dbReference type="Gene3D" id="2.130.10.10">
    <property type="entry name" value="YVTN repeat-like/Quinoprotein amine dehydrogenase"/>
    <property type="match status" value="2"/>
</dbReference>
<dbReference type="SUPFAM" id="SSF63829">
    <property type="entry name" value="Calcium-dependent phosphotriesterase"/>
    <property type="match status" value="2"/>
</dbReference>
<evidence type="ECO:0000256" key="2">
    <source>
        <dbReference type="ARBA" id="ARBA00022777"/>
    </source>
</evidence>
<dbReference type="Gene3D" id="2.60.40.10">
    <property type="entry name" value="Immunoglobulins"/>
    <property type="match status" value="1"/>
</dbReference>
<dbReference type="Pfam" id="PF07494">
    <property type="entry name" value="Reg_prop"/>
    <property type="match status" value="4"/>
</dbReference>